<evidence type="ECO:0000256" key="1">
    <source>
        <dbReference type="ARBA" id="ARBA00022908"/>
    </source>
</evidence>
<dbReference type="Pfam" id="PF00239">
    <property type="entry name" value="Resolvase"/>
    <property type="match status" value="1"/>
</dbReference>
<dbReference type="RefSeq" id="WP_233104770.1">
    <property type="nucleotide sequence ID" value="NZ_AP025565.1"/>
</dbReference>
<dbReference type="PANTHER" id="PTHR30461">
    <property type="entry name" value="DNA-INVERTASE FROM LAMBDOID PROPHAGE"/>
    <property type="match status" value="1"/>
</dbReference>
<keyword evidence="2" id="KW-0238">DNA-binding</keyword>
<protein>
    <submittedName>
        <fullName evidence="8">Recombinase family protein</fullName>
    </submittedName>
</protein>
<dbReference type="Gene3D" id="3.90.1750.20">
    <property type="entry name" value="Putative Large Serine Recombinase, Chain B, Domain 2"/>
    <property type="match status" value="1"/>
</dbReference>
<dbReference type="Proteomes" id="UP001203972">
    <property type="component" value="Unassembled WGS sequence"/>
</dbReference>
<reference evidence="8" key="1">
    <citation type="journal article" date="2022" name="Clin. Infect. Dis.">
        <title>Association between Clostridium innocuum and antibiotic-associated diarrhea in adults and children: A cross-sectional study and comparative genomics analysis.</title>
        <authorList>
            <person name="Cherny K.E."/>
            <person name="Muscat E.B."/>
            <person name="Balaji A."/>
            <person name="Mukherjee J."/>
            <person name="Ozer E.A."/>
            <person name="Angarone M.P."/>
            <person name="Hauser A.R."/>
            <person name="Sichel J.S."/>
            <person name="Amponsah E."/>
            <person name="Kociolek L.K."/>
        </authorList>
    </citation>
    <scope>NUCLEOTIDE SEQUENCE</scope>
    <source>
        <strain evidence="8">NU1-AC-029v</strain>
    </source>
</reference>
<keyword evidence="1" id="KW-0229">DNA integration</keyword>
<evidence type="ECO:0000256" key="5">
    <source>
        <dbReference type="PROSITE-ProRule" id="PRU10137"/>
    </source>
</evidence>
<dbReference type="EMBL" id="JAKTMA010000049">
    <property type="protein sequence ID" value="MCR0235061.1"/>
    <property type="molecule type" value="Genomic_DNA"/>
</dbReference>
<dbReference type="InterPro" id="IPR038109">
    <property type="entry name" value="DNA_bind_recomb_sf"/>
</dbReference>
<dbReference type="AlphaFoldDB" id="A0AAP2XWY1"/>
<evidence type="ECO:0000259" key="7">
    <source>
        <dbReference type="PROSITE" id="PS51736"/>
    </source>
</evidence>
<dbReference type="PROSITE" id="PS00397">
    <property type="entry name" value="RECOMBINASES_1"/>
    <property type="match status" value="1"/>
</dbReference>
<name>A0AAP2XWY1_CLOIN</name>
<dbReference type="GeneID" id="61925372"/>
<dbReference type="SUPFAM" id="SSF53041">
    <property type="entry name" value="Resolvase-like"/>
    <property type="match status" value="1"/>
</dbReference>
<sequence length="594" mass="69717">MLNAGIIRKTELKRNYMMATDNQNRKAIVVMENTIKKTKLQSYLQINNYQPHNICFIQKGNNYPTILIAMIHSFRPDDLIVLRADELSSDPAAVQDILDISFRMKIRVISILDRITVKAQGAYLRKMEHMTFTSVVRQRTGNFWRADIYDKLGIENKEIKKKKRIGIYCRVSTREQTLGYSIDNQKNKCQDYMHLFNDDYTEAVLYIDEGHSASTLERPSIKQMLQDVRDRKLDEIIIYKLDRLTRNVIDTYELLNMFANNDVNLVAVMDNLDITTANGKLVVGILAIFAQWERETIVERTNDGLLQMAMEGKYPKSGVLLGYSKDKEKYLTINEETAPIIKSIFMYAKAGYPLSDIRIKIKEIYDYKLRTDRIKRIIFENGYYGEFTYKDYVFPDVMQAIVSKEDAMEAKKVVGKRSVAYGKEQNKFYYRNKITCKNCGNILGGIPTYKRNKKYYYYYCKKCNQRINQDVICHQAIHDMITHIDKADYTREAEDILRDINRLQRKLKTVSRQYAEDFLSDEAYDTIVKSINLKLNKEKARFGKIKIVNGYNWNELSDSEKRGFIEQTILTMYVDLSKKEIIKIEYHENDNEKK</sequence>
<evidence type="ECO:0000256" key="3">
    <source>
        <dbReference type="ARBA" id="ARBA00023172"/>
    </source>
</evidence>
<feature type="domain" description="Resolvase/invertase-type recombinase catalytic" evidence="7">
    <location>
        <begin position="164"/>
        <end position="312"/>
    </location>
</feature>
<comment type="caution">
    <text evidence="8">The sequence shown here is derived from an EMBL/GenBank/DDBJ whole genome shotgun (WGS) entry which is preliminary data.</text>
</comment>
<dbReference type="GO" id="GO:0015074">
    <property type="term" value="P:DNA integration"/>
    <property type="evidence" value="ECO:0007669"/>
    <property type="project" value="UniProtKB-KW"/>
</dbReference>
<organism evidence="8 9">
    <name type="scientific">Clostridium innocuum</name>
    <dbReference type="NCBI Taxonomy" id="1522"/>
    <lineage>
        <taxon>Bacteria</taxon>
        <taxon>Bacillati</taxon>
        <taxon>Bacillota</taxon>
        <taxon>Clostridia</taxon>
        <taxon>Eubacteriales</taxon>
        <taxon>Clostridiaceae</taxon>
        <taxon>Clostridium</taxon>
    </lineage>
</organism>
<keyword evidence="3" id="KW-0233">DNA recombination</keyword>
<proteinExistence type="predicted"/>
<dbReference type="InterPro" id="IPR006118">
    <property type="entry name" value="Recombinase_CS"/>
</dbReference>
<evidence type="ECO:0000256" key="4">
    <source>
        <dbReference type="PIRSR" id="PIRSR606118-50"/>
    </source>
</evidence>
<dbReference type="CDD" id="cd00338">
    <property type="entry name" value="Ser_Recombinase"/>
    <property type="match status" value="1"/>
</dbReference>
<dbReference type="PROSITE" id="PS51736">
    <property type="entry name" value="RECOMBINASES_3"/>
    <property type="match status" value="1"/>
</dbReference>
<dbReference type="InterPro" id="IPR036162">
    <property type="entry name" value="Resolvase-like_N_sf"/>
</dbReference>
<gene>
    <name evidence="8" type="ORF">MKC95_20040</name>
</gene>
<dbReference type="GO" id="GO:0003677">
    <property type="term" value="F:DNA binding"/>
    <property type="evidence" value="ECO:0007669"/>
    <property type="project" value="UniProtKB-KW"/>
</dbReference>
<dbReference type="PANTHER" id="PTHR30461:SF23">
    <property type="entry name" value="DNA RECOMBINASE-RELATED"/>
    <property type="match status" value="1"/>
</dbReference>
<feature type="active site" description="O-(5'-phospho-DNA)-serine intermediate" evidence="4 5">
    <location>
        <position position="172"/>
    </location>
</feature>
<dbReference type="GO" id="GO:0000150">
    <property type="term" value="F:DNA strand exchange activity"/>
    <property type="evidence" value="ECO:0007669"/>
    <property type="project" value="InterPro"/>
</dbReference>
<evidence type="ECO:0000256" key="6">
    <source>
        <dbReference type="SAM" id="Coils"/>
    </source>
</evidence>
<evidence type="ECO:0000313" key="9">
    <source>
        <dbReference type="Proteomes" id="UP001203972"/>
    </source>
</evidence>
<dbReference type="Gene3D" id="3.40.50.1390">
    <property type="entry name" value="Resolvase, N-terminal catalytic domain"/>
    <property type="match status" value="1"/>
</dbReference>
<evidence type="ECO:0000256" key="2">
    <source>
        <dbReference type="ARBA" id="ARBA00023125"/>
    </source>
</evidence>
<dbReference type="InterPro" id="IPR006119">
    <property type="entry name" value="Resolv_N"/>
</dbReference>
<dbReference type="SMART" id="SM00857">
    <property type="entry name" value="Resolvase"/>
    <property type="match status" value="1"/>
</dbReference>
<keyword evidence="6" id="KW-0175">Coiled coil</keyword>
<accession>A0AAP2XWY1</accession>
<dbReference type="InterPro" id="IPR050639">
    <property type="entry name" value="SSR_resolvase"/>
</dbReference>
<evidence type="ECO:0000313" key="8">
    <source>
        <dbReference type="EMBL" id="MCR0235061.1"/>
    </source>
</evidence>
<feature type="coiled-coil region" evidence="6">
    <location>
        <begin position="486"/>
        <end position="513"/>
    </location>
</feature>